<keyword evidence="2" id="KW-0238">DNA-binding</keyword>
<dbReference type="PANTHER" id="PTHR36924:SF1">
    <property type="entry name" value="ANTITOXIN HIGA-1"/>
    <property type="match status" value="1"/>
</dbReference>
<evidence type="ECO:0000313" key="5">
    <source>
        <dbReference type="Proteomes" id="UP000196205"/>
    </source>
</evidence>
<dbReference type="InterPro" id="IPR010359">
    <property type="entry name" value="IrrE_HExxH"/>
</dbReference>
<dbReference type="Pfam" id="PF01381">
    <property type="entry name" value="HTH_3"/>
    <property type="match status" value="1"/>
</dbReference>
<dbReference type="CDD" id="cd00093">
    <property type="entry name" value="HTH_XRE"/>
    <property type="match status" value="1"/>
</dbReference>
<dbReference type="InterPro" id="IPR010982">
    <property type="entry name" value="Lambda_DNA-bd_dom_sf"/>
</dbReference>
<dbReference type="SMR" id="A0A1Y0XXD0"/>
<proteinExistence type="inferred from homology"/>
<dbReference type="Gene3D" id="1.10.10.2910">
    <property type="match status" value="1"/>
</dbReference>
<organism evidence="4 5">
    <name type="scientific">Acetobacter pasteurianus subsp. pasteurianus</name>
    <dbReference type="NCBI Taxonomy" id="481145"/>
    <lineage>
        <taxon>Bacteria</taxon>
        <taxon>Pseudomonadati</taxon>
        <taxon>Pseudomonadota</taxon>
        <taxon>Alphaproteobacteria</taxon>
        <taxon>Acetobacterales</taxon>
        <taxon>Acetobacteraceae</taxon>
        <taxon>Acetobacter</taxon>
    </lineage>
</organism>
<evidence type="ECO:0000313" key="4">
    <source>
        <dbReference type="EMBL" id="ARW47563.1"/>
    </source>
</evidence>
<dbReference type="OrthoDB" id="9794834at2"/>
<dbReference type="SUPFAM" id="SSF47413">
    <property type="entry name" value="lambda repressor-like DNA-binding domains"/>
    <property type="match status" value="1"/>
</dbReference>
<dbReference type="PANTHER" id="PTHR36924">
    <property type="entry name" value="ANTITOXIN HIGA-1"/>
    <property type="match status" value="1"/>
</dbReference>
<feature type="domain" description="HTH cro/C1-type" evidence="3">
    <location>
        <begin position="22"/>
        <end position="76"/>
    </location>
</feature>
<evidence type="ECO:0000256" key="2">
    <source>
        <dbReference type="ARBA" id="ARBA00023125"/>
    </source>
</evidence>
<dbReference type="GO" id="GO:0003677">
    <property type="term" value="F:DNA binding"/>
    <property type="evidence" value="ECO:0007669"/>
    <property type="project" value="UniProtKB-KW"/>
</dbReference>
<dbReference type="NCBIfam" id="TIGR02607">
    <property type="entry name" value="antidote_HigA"/>
    <property type="match status" value="1"/>
</dbReference>
<dbReference type="InterPro" id="IPR001387">
    <property type="entry name" value="Cro/C1-type_HTH"/>
</dbReference>
<gene>
    <name evidence="4" type="ORF">S1001342_01231</name>
</gene>
<dbReference type="EMBL" id="CP021509">
    <property type="protein sequence ID" value="ARW47563.1"/>
    <property type="molecule type" value="Genomic_DNA"/>
</dbReference>
<protein>
    <recommendedName>
        <fullName evidence="3">HTH cro/C1-type domain-containing protein</fullName>
    </recommendedName>
</protein>
<accession>A0A1Y0XXD0</accession>
<name>A0A1Y0XXD0_ACEPA</name>
<evidence type="ECO:0000259" key="3">
    <source>
        <dbReference type="PROSITE" id="PS50943"/>
    </source>
</evidence>
<dbReference type="InterPro" id="IPR013430">
    <property type="entry name" value="Toxin_antidote_HigA"/>
</dbReference>
<dbReference type="RefSeq" id="WP_050818957.1">
    <property type="nucleotide sequence ID" value="NZ_CP021509.1"/>
</dbReference>
<reference evidence="4 5" key="1">
    <citation type="submission" date="2017-05" db="EMBL/GenBank/DDBJ databases">
        <title>Genome sequence of Acetobacter pasteurianus subsp. pasteurianus strain SRCM101342.</title>
        <authorList>
            <person name="Cho S.H."/>
        </authorList>
    </citation>
    <scope>NUCLEOTIDE SEQUENCE [LARGE SCALE GENOMIC DNA]</scope>
    <source>
        <strain evidence="4 5">SRCM101342</strain>
    </source>
</reference>
<comment type="similarity">
    <text evidence="1">Belongs to the short-chain fatty acyl-CoA assimilation regulator (ScfR) family.</text>
</comment>
<dbReference type="Proteomes" id="UP000196205">
    <property type="component" value="Chromosome"/>
</dbReference>
<dbReference type="AlphaFoldDB" id="A0A1Y0XXD0"/>
<dbReference type="Pfam" id="PF06114">
    <property type="entry name" value="Peptidase_M78"/>
    <property type="match status" value="1"/>
</dbReference>
<dbReference type="Gene3D" id="1.10.260.40">
    <property type="entry name" value="lambda repressor-like DNA-binding domains"/>
    <property type="match status" value="1"/>
</dbReference>
<dbReference type="PROSITE" id="PS50943">
    <property type="entry name" value="HTH_CROC1"/>
    <property type="match status" value="1"/>
</dbReference>
<sequence length="362" mass="40406">MLHTNTNNTWAPDYSVHPGEVLEEHLEARDLSQAAFARLCGITPKQVSEIINGKNPITSDTALIFEKVLGVSASIWSGIDADWQLFQAKEKEKHAAQHCADWIKIFPSDFLKTLKRSVGKDAIAVRNAILSFFGVGSEAAYESRWTGRCAAYRHSPTFTSQDAALSVWLRLGEIEAEKLEMPPFSKAKLKAAISEIRPLTLLSQAEYMPRIKSILHECGVAFIVIPGIKGAPVSGATHKAANGRFIIQASLRHKTNDHFWFTLFHEIGHLMLHGDKIFIEGNSASPSDANQQYERQADEFSTKILLNDKPLDVFPQTRENILAFSSRLGIHPGIIVGMLQHRKSLAWHKFSDLRLKMAEDSL</sequence>
<dbReference type="SMART" id="SM00530">
    <property type="entry name" value="HTH_XRE"/>
    <property type="match status" value="1"/>
</dbReference>
<evidence type="ECO:0000256" key="1">
    <source>
        <dbReference type="ARBA" id="ARBA00007227"/>
    </source>
</evidence>